<evidence type="ECO:0000256" key="1">
    <source>
        <dbReference type="ARBA" id="ARBA00004123"/>
    </source>
</evidence>
<evidence type="ECO:0000259" key="8">
    <source>
        <dbReference type="PROSITE" id="PS50166"/>
    </source>
</evidence>
<reference evidence="9" key="1">
    <citation type="submission" date="2023-03" db="EMBL/GenBank/DDBJ databases">
        <authorList>
            <person name="Steffen K."/>
            <person name="Cardenas P."/>
        </authorList>
    </citation>
    <scope>NUCLEOTIDE SEQUENCE</scope>
</reference>
<evidence type="ECO:0000256" key="3">
    <source>
        <dbReference type="ARBA" id="ARBA00022448"/>
    </source>
</evidence>
<dbReference type="GO" id="GO:0005737">
    <property type="term" value="C:cytoplasm"/>
    <property type="evidence" value="ECO:0007669"/>
    <property type="project" value="TreeGrafter"/>
</dbReference>
<dbReference type="GO" id="GO:0005634">
    <property type="term" value="C:nucleus"/>
    <property type="evidence" value="ECO:0007669"/>
    <property type="project" value="UniProtKB-SubCell"/>
</dbReference>
<sequence>MASVSPFSAEQAMRLLDFGNKMDMSLLDSVVSCFYNTMGPQQQVAQQVLTQFREHPEAWTRVDSILELSQNQEAKYLALQILENLIKTRWKALPQDQREGIRKYIVGLVIKLSSDQQTLQQQKVYIYKLNIILVQIVKQEWPQNWTTFVSDIVGASKTSESLCTNNMAILKLLSEEVFDFSSGQMTQVKAKHLKDTMCNDFSQIFQLCSYVLENSQSISLVGATLDTLMRFLNWIPLGYIFETKLVSSLIYKFLNVPAFRNVTLKCLTEVAGIQTSSTNTQYSEQFVVMFTLVMTQLKQMLPLATNIREAFKNGQDDEQNFIQNLALFLCTFLKEHAVLIEPKVL</sequence>
<dbReference type="GO" id="GO:0031267">
    <property type="term" value="F:small GTPase binding"/>
    <property type="evidence" value="ECO:0007669"/>
    <property type="project" value="InterPro"/>
</dbReference>
<comment type="similarity">
    <text evidence="2">Belongs to the exportin family.</text>
</comment>
<dbReference type="InterPro" id="IPR011989">
    <property type="entry name" value="ARM-like"/>
</dbReference>
<dbReference type="InterPro" id="IPR013598">
    <property type="entry name" value="Exportin-1/Importin-b-like"/>
</dbReference>
<dbReference type="InterPro" id="IPR016024">
    <property type="entry name" value="ARM-type_fold"/>
</dbReference>
<evidence type="ECO:0000256" key="5">
    <source>
        <dbReference type="ARBA" id="ARBA00022927"/>
    </source>
</evidence>
<dbReference type="GO" id="GO:0005049">
    <property type="term" value="F:nuclear export signal receptor activity"/>
    <property type="evidence" value="ECO:0007669"/>
    <property type="project" value="InterPro"/>
</dbReference>
<dbReference type="EMBL" id="CASHTH010003034">
    <property type="protein sequence ID" value="CAI8039376.1"/>
    <property type="molecule type" value="Genomic_DNA"/>
</dbReference>
<dbReference type="PANTHER" id="PTHR11223">
    <property type="entry name" value="EXPORTIN 1/5"/>
    <property type="match status" value="1"/>
</dbReference>
<dbReference type="InterPro" id="IPR045065">
    <property type="entry name" value="XPO1/5"/>
</dbReference>
<dbReference type="SUPFAM" id="SSF48371">
    <property type="entry name" value="ARM repeat"/>
    <property type="match status" value="1"/>
</dbReference>
<dbReference type="GO" id="GO:0006611">
    <property type="term" value="P:protein export from nucleus"/>
    <property type="evidence" value="ECO:0007669"/>
    <property type="project" value="InterPro"/>
</dbReference>
<comment type="subcellular location">
    <subcellularLocation>
        <location evidence="1">Nucleus</location>
    </subcellularLocation>
</comment>
<name>A0AA35T268_GEOBA</name>
<evidence type="ECO:0000313" key="10">
    <source>
        <dbReference type="Proteomes" id="UP001174909"/>
    </source>
</evidence>
<protein>
    <recommendedName>
        <fullName evidence="7">Exportin-1</fullName>
    </recommendedName>
</protein>
<keyword evidence="5" id="KW-0653">Protein transport</keyword>
<accession>A0AA35T268</accession>
<keyword evidence="3" id="KW-0813">Transport</keyword>
<evidence type="ECO:0000313" key="9">
    <source>
        <dbReference type="EMBL" id="CAI8039376.1"/>
    </source>
</evidence>
<gene>
    <name evidence="9" type="ORF">GBAR_LOCUS21897</name>
</gene>
<dbReference type="GO" id="GO:0000056">
    <property type="term" value="P:ribosomal small subunit export from nucleus"/>
    <property type="evidence" value="ECO:0007669"/>
    <property type="project" value="TreeGrafter"/>
</dbReference>
<dbReference type="Pfam" id="PF08389">
    <property type="entry name" value="Xpo1"/>
    <property type="match status" value="1"/>
</dbReference>
<evidence type="ECO:0000256" key="7">
    <source>
        <dbReference type="ARBA" id="ARBA00073514"/>
    </source>
</evidence>
<dbReference type="Pfam" id="PF03810">
    <property type="entry name" value="IBN_N"/>
    <property type="match status" value="1"/>
</dbReference>
<dbReference type="Proteomes" id="UP001174909">
    <property type="component" value="Unassembled WGS sequence"/>
</dbReference>
<feature type="domain" description="Importin N-terminal" evidence="8">
    <location>
        <begin position="45"/>
        <end position="111"/>
    </location>
</feature>
<dbReference type="PANTHER" id="PTHR11223:SF2">
    <property type="entry name" value="EXPORTIN-1"/>
    <property type="match status" value="1"/>
</dbReference>
<keyword evidence="4" id="KW-0509">mRNA transport</keyword>
<keyword evidence="10" id="KW-1185">Reference proteome</keyword>
<comment type="caution">
    <text evidence="9">The sequence shown here is derived from an EMBL/GenBank/DDBJ whole genome shotgun (WGS) entry which is preliminary data.</text>
</comment>
<proteinExistence type="inferred from homology"/>
<evidence type="ECO:0000256" key="2">
    <source>
        <dbReference type="ARBA" id="ARBA00009466"/>
    </source>
</evidence>
<dbReference type="FunFam" id="1.25.10.10:FF:001255">
    <property type="entry name" value="Exportin 1"/>
    <property type="match status" value="1"/>
</dbReference>
<dbReference type="Gene3D" id="1.25.10.10">
    <property type="entry name" value="Leucine-rich Repeat Variant"/>
    <property type="match status" value="1"/>
</dbReference>
<dbReference type="AlphaFoldDB" id="A0AA35T268"/>
<dbReference type="GO" id="GO:0051028">
    <property type="term" value="P:mRNA transport"/>
    <property type="evidence" value="ECO:0007669"/>
    <property type="project" value="UniProtKB-KW"/>
</dbReference>
<keyword evidence="6" id="KW-0539">Nucleus</keyword>
<evidence type="ECO:0000256" key="6">
    <source>
        <dbReference type="ARBA" id="ARBA00023242"/>
    </source>
</evidence>
<evidence type="ECO:0000256" key="4">
    <source>
        <dbReference type="ARBA" id="ARBA00022816"/>
    </source>
</evidence>
<dbReference type="PROSITE" id="PS50166">
    <property type="entry name" value="IMPORTIN_B_NT"/>
    <property type="match status" value="1"/>
</dbReference>
<dbReference type="InterPro" id="IPR001494">
    <property type="entry name" value="Importin-beta_N"/>
</dbReference>
<organism evidence="9 10">
    <name type="scientific">Geodia barretti</name>
    <name type="common">Barrett's horny sponge</name>
    <dbReference type="NCBI Taxonomy" id="519541"/>
    <lineage>
        <taxon>Eukaryota</taxon>
        <taxon>Metazoa</taxon>
        <taxon>Porifera</taxon>
        <taxon>Demospongiae</taxon>
        <taxon>Heteroscleromorpha</taxon>
        <taxon>Tetractinellida</taxon>
        <taxon>Astrophorina</taxon>
        <taxon>Geodiidae</taxon>
        <taxon>Geodia</taxon>
    </lineage>
</organism>
<dbReference type="SMART" id="SM00913">
    <property type="entry name" value="IBN_N"/>
    <property type="match status" value="1"/>
</dbReference>
<dbReference type="GO" id="GO:0000055">
    <property type="term" value="P:ribosomal large subunit export from nucleus"/>
    <property type="evidence" value="ECO:0007669"/>
    <property type="project" value="TreeGrafter"/>
</dbReference>